<dbReference type="AlphaFoldDB" id="A0A1H0Y1D3"/>
<gene>
    <name evidence="2" type="ORF">SAMN05216392_0360</name>
</gene>
<accession>A0A1H0Y1D3</accession>
<evidence type="ECO:0000256" key="1">
    <source>
        <dbReference type="SAM" id="Phobius"/>
    </source>
</evidence>
<name>A0A1H0Y1D3_STREI</name>
<feature type="transmembrane region" description="Helical" evidence="1">
    <location>
        <begin position="35"/>
        <end position="62"/>
    </location>
</feature>
<dbReference type="EMBL" id="FNKE01000001">
    <property type="protein sequence ID" value="SDQ08999.1"/>
    <property type="molecule type" value="Genomic_DNA"/>
</dbReference>
<keyword evidence="1" id="KW-0472">Membrane</keyword>
<proteinExistence type="predicted"/>
<reference evidence="2 3" key="1">
    <citation type="submission" date="2016-10" db="EMBL/GenBank/DDBJ databases">
        <authorList>
            <person name="de Groot N.N."/>
        </authorList>
    </citation>
    <scope>NUCLEOTIDE SEQUENCE [LARGE SCALE GENOMIC DNA]</scope>
    <source>
        <strain evidence="2 3">Sb05</strain>
    </source>
</reference>
<protein>
    <submittedName>
        <fullName evidence="2">Uncharacterized protein</fullName>
    </submittedName>
</protein>
<feature type="transmembrane region" description="Helical" evidence="1">
    <location>
        <begin position="82"/>
        <end position="105"/>
    </location>
</feature>
<evidence type="ECO:0000313" key="2">
    <source>
        <dbReference type="EMBL" id="SDQ08999.1"/>
    </source>
</evidence>
<organism evidence="2 3">
    <name type="scientific">Streptococcus equinus</name>
    <name type="common">Streptococcus bovis</name>
    <dbReference type="NCBI Taxonomy" id="1335"/>
    <lineage>
        <taxon>Bacteria</taxon>
        <taxon>Bacillati</taxon>
        <taxon>Bacillota</taxon>
        <taxon>Bacilli</taxon>
        <taxon>Lactobacillales</taxon>
        <taxon>Streptococcaceae</taxon>
        <taxon>Streptococcus</taxon>
    </lineage>
</organism>
<keyword evidence="1" id="KW-0812">Transmembrane</keyword>
<dbReference type="Proteomes" id="UP000182870">
    <property type="component" value="Unassembled WGS sequence"/>
</dbReference>
<keyword evidence="1" id="KW-1133">Transmembrane helix</keyword>
<sequence>MKEFKEIIDGIAHSLNMTVDSLVKAYPHLRTEYSWYYACTTVQIVFGALLFLGLCGTISTFIHWVYNLNDYHCTEKQIDNSLTIFTMVMMTTLVIFAIFLISCFVKGFTSPDVMIINKVIGTISCRE</sequence>
<evidence type="ECO:0000313" key="3">
    <source>
        <dbReference type="Proteomes" id="UP000182870"/>
    </source>
</evidence>
<dbReference type="RefSeq" id="WP_074559903.1">
    <property type="nucleotide sequence ID" value="NZ_FNKE01000001.1"/>
</dbReference>